<organism evidence="1 2">
    <name type="scientific">Rhodococcus sacchari</name>
    <dbReference type="NCBI Taxonomy" id="2962047"/>
    <lineage>
        <taxon>Bacteria</taxon>
        <taxon>Bacillati</taxon>
        <taxon>Actinomycetota</taxon>
        <taxon>Actinomycetes</taxon>
        <taxon>Mycobacteriales</taxon>
        <taxon>Nocardiaceae</taxon>
        <taxon>Rhodococcus</taxon>
    </lineage>
</organism>
<evidence type="ECO:0000313" key="2">
    <source>
        <dbReference type="Proteomes" id="UP001156484"/>
    </source>
</evidence>
<evidence type="ECO:0000313" key="1">
    <source>
        <dbReference type="EMBL" id="UYP17209.1"/>
    </source>
</evidence>
<keyword evidence="2" id="KW-1185">Reference proteome</keyword>
<protein>
    <submittedName>
        <fullName evidence="1">SDR family NAD(P)-dependent oxidoreductase</fullName>
    </submittedName>
</protein>
<accession>A0ACD4DB73</accession>
<gene>
    <name evidence="1" type="ORF">OED52_10730</name>
</gene>
<reference evidence="1" key="1">
    <citation type="submission" date="2022-10" db="EMBL/GenBank/DDBJ databases">
        <title>Rhodococcus ferula Z13 complete genome.</title>
        <authorList>
            <person name="Long X."/>
            <person name="Zang M."/>
        </authorList>
    </citation>
    <scope>NUCLEOTIDE SEQUENCE</scope>
    <source>
        <strain evidence="1">Z13</strain>
    </source>
</reference>
<sequence length="302" mass="31330">MSANLQGRRVVITGGARGIGRATAEALVAAGARVAIGDIDQDLVRETAAAIGDRFGTTVLGAHVDVSDRASFEEFLGLAELELGGLDVLVNNAGIMPTGAFLDETDLVTDRQIGVNIRGVILGSKIAAARFTAQGHGQIVNLGSVVGIEGAPGLAVYSATKHAVIGLGAVLRQELAESNVVVSTIAPGFVRTELIAGMKPNALIEKVAMVGPEDVAAAIVDVITKRRPGLRYVPRAAGVILGVLKLLPEATRYRLSAAFGLQKLALNTDETARAAYRQRTEAPEPRTEATSPAKKNVSGSAR</sequence>
<name>A0ACD4DB73_9NOCA</name>
<dbReference type="Proteomes" id="UP001156484">
    <property type="component" value="Chromosome"/>
</dbReference>
<proteinExistence type="predicted"/>
<dbReference type="EMBL" id="CP107551">
    <property type="protein sequence ID" value="UYP17209.1"/>
    <property type="molecule type" value="Genomic_DNA"/>
</dbReference>